<dbReference type="GO" id="GO:0032259">
    <property type="term" value="P:methylation"/>
    <property type="evidence" value="ECO:0007669"/>
    <property type="project" value="UniProtKB-KW"/>
</dbReference>
<evidence type="ECO:0000313" key="2">
    <source>
        <dbReference type="EMBL" id="XBH19821.1"/>
    </source>
</evidence>
<dbReference type="EC" id="2.1.-.-" evidence="2"/>
<keyword evidence="2" id="KW-0808">Transferase</keyword>
<dbReference type="AlphaFoldDB" id="A0AAU7DR98"/>
<reference evidence="2" key="1">
    <citation type="submission" date="2023-03" db="EMBL/GenBank/DDBJ databases">
        <title>Edaphobacter sp.</title>
        <authorList>
            <person name="Huber K.J."/>
            <person name="Papendorf J."/>
            <person name="Pilke C."/>
            <person name="Bunk B."/>
            <person name="Sproeer C."/>
            <person name="Pester M."/>
        </authorList>
    </citation>
    <scope>NUCLEOTIDE SEQUENCE</scope>
    <source>
        <strain evidence="2">DSM 110680</strain>
    </source>
</reference>
<evidence type="ECO:0000259" key="1">
    <source>
        <dbReference type="Pfam" id="PF13649"/>
    </source>
</evidence>
<dbReference type="InterPro" id="IPR029063">
    <property type="entry name" value="SAM-dependent_MTases_sf"/>
</dbReference>
<proteinExistence type="predicted"/>
<dbReference type="SUPFAM" id="SSF53335">
    <property type="entry name" value="S-adenosyl-L-methionine-dependent methyltransferases"/>
    <property type="match status" value="1"/>
</dbReference>
<accession>A0AAU7DR98</accession>
<organism evidence="2">
    <name type="scientific">Telmatobacter sp. DSM 110680</name>
    <dbReference type="NCBI Taxonomy" id="3036704"/>
    <lineage>
        <taxon>Bacteria</taxon>
        <taxon>Pseudomonadati</taxon>
        <taxon>Acidobacteriota</taxon>
        <taxon>Terriglobia</taxon>
        <taxon>Terriglobales</taxon>
        <taxon>Acidobacteriaceae</taxon>
        <taxon>Telmatobacter</taxon>
    </lineage>
</organism>
<dbReference type="Gene3D" id="3.40.50.150">
    <property type="entry name" value="Vaccinia Virus protein VP39"/>
    <property type="match status" value="1"/>
</dbReference>
<protein>
    <submittedName>
        <fullName evidence="2">Class I SAM-dependent methyltransferase</fullName>
        <ecNumber evidence="2">2.1.-.-</ecNumber>
    </submittedName>
</protein>
<dbReference type="Pfam" id="PF13649">
    <property type="entry name" value="Methyltransf_25"/>
    <property type="match status" value="1"/>
</dbReference>
<dbReference type="RefSeq" id="WP_348265042.1">
    <property type="nucleotide sequence ID" value="NZ_CP121196.1"/>
</dbReference>
<dbReference type="CDD" id="cd02440">
    <property type="entry name" value="AdoMet_MTases"/>
    <property type="match status" value="1"/>
</dbReference>
<dbReference type="GO" id="GO:0008168">
    <property type="term" value="F:methyltransferase activity"/>
    <property type="evidence" value="ECO:0007669"/>
    <property type="project" value="UniProtKB-KW"/>
</dbReference>
<dbReference type="InterPro" id="IPR041698">
    <property type="entry name" value="Methyltransf_25"/>
</dbReference>
<dbReference type="EMBL" id="CP121196">
    <property type="protein sequence ID" value="XBH19821.1"/>
    <property type="molecule type" value="Genomic_DNA"/>
</dbReference>
<sequence>MRSKEYCRPAHSSPANFNHLARIYRWAEWFTFGPILSKCRVEFLPAMKSQQSALVIGDGDGRFTARLLQQNSRVVVDALDASEGMLQELKRRAAPNASRIHALNLDAREFIAPSHHYDLIATHFFLDCLTTDEVARLAAGLREGVAEGALWVVSDFAVPNTRYAKLPAQLLITALYKAFGILTGLRIRHLPDHVTALARSGFKLMQRRERLGGLLASELWQAY</sequence>
<name>A0AAU7DR98_9BACT</name>
<keyword evidence="2" id="KW-0489">Methyltransferase</keyword>
<gene>
    <name evidence="2" type="ORF">P8935_11000</name>
</gene>
<feature type="domain" description="Methyltransferase" evidence="1">
    <location>
        <begin position="54"/>
        <end position="143"/>
    </location>
</feature>